<keyword evidence="4 7" id="KW-0378">Hydrolase</keyword>
<evidence type="ECO:0000313" key="8">
    <source>
        <dbReference type="Proteomes" id="UP000640426"/>
    </source>
</evidence>
<dbReference type="GO" id="GO:0004563">
    <property type="term" value="F:beta-N-acetylhexosaminidase activity"/>
    <property type="evidence" value="ECO:0007669"/>
    <property type="project" value="UniProtKB-EC"/>
</dbReference>
<comment type="catalytic activity">
    <reaction evidence="1">
        <text>Hydrolysis of terminal non-reducing N-acetyl-D-hexosamine residues in N-acetyl-beta-D-hexosaminides.</text>
        <dbReference type="EC" id="3.2.1.52"/>
    </reaction>
</comment>
<comment type="caution">
    <text evidence="7">The sequence shown here is derived from an EMBL/GenBank/DDBJ whole genome shotgun (WGS) entry which is preliminary data.</text>
</comment>
<dbReference type="Proteomes" id="UP000640426">
    <property type="component" value="Unassembled WGS sequence"/>
</dbReference>
<evidence type="ECO:0000259" key="6">
    <source>
        <dbReference type="Pfam" id="PF00933"/>
    </source>
</evidence>
<feature type="domain" description="Glycoside hydrolase family 3 N-terminal" evidence="6">
    <location>
        <begin position="26"/>
        <end position="283"/>
    </location>
</feature>
<dbReference type="EC" id="3.2.1.52" evidence="3"/>
<dbReference type="RefSeq" id="WP_199034652.1">
    <property type="nucleotide sequence ID" value="NZ_JAELXS010000001.1"/>
</dbReference>
<dbReference type="NCBIfam" id="NF003740">
    <property type="entry name" value="PRK05337.1"/>
    <property type="match status" value="1"/>
</dbReference>
<protein>
    <recommendedName>
        <fullName evidence="3">beta-N-acetylhexosaminidase</fullName>
        <ecNumber evidence="3">3.2.1.52</ecNumber>
    </recommendedName>
</protein>
<evidence type="ECO:0000256" key="3">
    <source>
        <dbReference type="ARBA" id="ARBA00012663"/>
    </source>
</evidence>
<dbReference type="InterPro" id="IPR036962">
    <property type="entry name" value="Glyco_hydro_3_N_sf"/>
</dbReference>
<comment type="similarity">
    <text evidence="2">Belongs to the glycosyl hydrolase 3 family.</text>
</comment>
<accession>A0ABS0XKU6</accession>
<dbReference type="PANTHER" id="PTHR30480:SF13">
    <property type="entry name" value="BETA-HEXOSAMINIDASE"/>
    <property type="match status" value="1"/>
</dbReference>
<evidence type="ECO:0000256" key="1">
    <source>
        <dbReference type="ARBA" id="ARBA00001231"/>
    </source>
</evidence>
<gene>
    <name evidence="7" type="primary">nagZ</name>
    <name evidence="7" type="ORF">JAO74_02460</name>
</gene>
<name>A0ABS0XKU6_9SPHN</name>
<keyword evidence="8" id="KW-1185">Reference proteome</keyword>
<dbReference type="InterPro" id="IPR017853">
    <property type="entry name" value="GH"/>
</dbReference>
<dbReference type="Gene3D" id="3.20.20.300">
    <property type="entry name" value="Glycoside hydrolase, family 3, N-terminal domain"/>
    <property type="match status" value="1"/>
</dbReference>
<sequence>MTPMIVGLNGPTLSPVERAAFAASAPAGFILFARNVIDPVQLRALTDDLRMLTGRDDLPILIDQEGGAVARLRPPEWPAFPAPARFAALYEQAPMSAIQAMRANGEAIGLTLAAAGITMNAAPMLDLAYPDADPALADRALGAGPMQVAALARAMLEGLAIAGVTGIVKHMPGHGRATVDPHHALPIITATAAELDHDMAPFRTLAHARAGMTAHAVFTAWDAARPATLSPTVIDETIRGTIGFDGLLLSDDLHMNALTGDLVDRAMAAVAAGCDLALCCRATPDEAVTLAAALPPMSDRSRRRLHDAISTRATDLPDPAAAIARCNALLALA</sequence>
<organism evidence="7 8">
    <name type="scientific">Sphingomonas mollis</name>
    <dbReference type="NCBI Taxonomy" id="2795726"/>
    <lineage>
        <taxon>Bacteria</taxon>
        <taxon>Pseudomonadati</taxon>
        <taxon>Pseudomonadota</taxon>
        <taxon>Alphaproteobacteria</taxon>
        <taxon>Sphingomonadales</taxon>
        <taxon>Sphingomonadaceae</taxon>
        <taxon>Sphingomonas</taxon>
    </lineage>
</organism>
<dbReference type="SUPFAM" id="SSF51445">
    <property type="entry name" value="(Trans)glycosidases"/>
    <property type="match status" value="1"/>
</dbReference>
<evidence type="ECO:0000313" key="7">
    <source>
        <dbReference type="EMBL" id="MBJ6120649.1"/>
    </source>
</evidence>
<reference evidence="8" key="1">
    <citation type="submission" date="2020-12" db="EMBL/GenBank/DDBJ databases">
        <title>Hymenobacter sp.</title>
        <authorList>
            <person name="Kim M.K."/>
        </authorList>
    </citation>
    <scope>NUCLEOTIDE SEQUENCE [LARGE SCALE GENOMIC DNA]</scope>
    <source>
        <strain evidence="8">BT553</strain>
    </source>
</reference>
<evidence type="ECO:0000256" key="2">
    <source>
        <dbReference type="ARBA" id="ARBA00005336"/>
    </source>
</evidence>
<evidence type="ECO:0000256" key="5">
    <source>
        <dbReference type="ARBA" id="ARBA00023295"/>
    </source>
</evidence>
<dbReference type="Pfam" id="PF00933">
    <property type="entry name" value="Glyco_hydro_3"/>
    <property type="match status" value="1"/>
</dbReference>
<dbReference type="EMBL" id="JAELXS010000001">
    <property type="protein sequence ID" value="MBJ6120649.1"/>
    <property type="molecule type" value="Genomic_DNA"/>
</dbReference>
<dbReference type="InterPro" id="IPR001764">
    <property type="entry name" value="Glyco_hydro_3_N"/>
</dbReference>
<proteinExistence type="inferred from homology"/>
<dbReference type="InterPro" id="IPR050226">
    <property type="entry name" value="NagZ_Beta-hexosaminidase"/>
</dbReference>
<keyword evidence="5 7" id="KW-0326">Glycosidase</keyword>
<evidence type="ECO:0000256" key="4">
    <source>
        <dbReference type="ARBA" id="ARBA00022801"/>
    </source>
</evidence>
<dbReference type="PANTHER" id="PTHR30480">
    <property type="entry name" value="BETA-HEXOSAMINIDASE-RELATED"/>
    <property type="match status" value="1"/>
</dbReference>